<sequence>MDQSNSSQQQQQQQQPYLGVNKLGKSIRKSASHFHRQPPTTASSSQQQQPHVYNINKHDFRSIVQQLTGTPSRDSPAPAPAPAQPHRPPQPRPPSVRLHKIRPPPLPLVPAPRSPPAFAPVPPTHLPSAAATACAESPISAYMRYLEYSLLISNTPHRPFPSPGADARHHPNPLPPTPPSGLPLPLPPPSPTAFFNLLSPKSPFPLLSPGFQYPPPLTPTFALSPLPQSGILGPRPLPPFSPGFSWPPSPSGFPPIPSPRWRDLM</sequence>
<feature type="compositionally biased region" description="Pro residues" evidence="1">
    <location>
        <begin position="172"/>
        <end position="182"/>
    </location>
</feature>
<dbReference type="Proteomes" id="UP000012960">
    <property type="component" value="Unplaced"/>
</dbReference>
<dbReference type="InParanoid" id="A0A804I4N8"/>
<dbReference type="AlphaFoldDB" id="A0A804I4N8"/>
<dbReference type="EMBL" id="HG996467">
    <property type="protein sequence ID" value="CAG1862565.1"/>
    <property type="molecule type" value="Genomic_DNA"/>
</dbReference>
<feature type="domain" description="VQ" evidence="2">
    <location>
        <begin position="49"/>
        <end position="72"/>
    </location>
</feature>
<dbReference type="OMA" id="SASAFMC"/>
<name>A0A804I4N8_MUSAM</name>
<feature type="compositionally biased region" description="Pro residues" evidence="1">
    <location>
        <begin position="103"/>
        <end position="114"/>
    </location>
</feature>
<dbReference type="PANTHER" id="PTHR33783:SF1">
    <property type="entry name" value="PROTEIN HAIKU1"/>
    <property type="match status" value="1"/>
</dbReference>
<dbReference type="PANTHER" id="PTHR33783">
    <property type="entry name" value="PROTEIN HAIKU1"/>
    <property type="match status" value="1"/>
</dbReference>
<dbReference type="InterPro" id="IPR008889">
    <property type="entry name" value="VQ"/>
</dbReference>
<keyword evidence="5" id="KW-1185">Reference proteome</keyword>
<feature type="compositionally biased region" description="Basic residues" evidence="1">
    <location>
        <begin position="25"/>
        <end position="36"/>
    </location>
</feature>
<feature type="compositionally biased region" description="Low complexity" evidence="1">
    <location>
        <begin position="1"/>
        <end position="15"/>
    </location>
</feature>
<gene>
    <name evidence="3" type="ORF">GSMUA_74590.1</name>
</gene>
<feature type="compositionally biased region" description="Low complexity" evidence="1">
    <location>
        <begin position="37"/>
        <end position="50"/>
    </location>
</feature>
<dbReference type="InterPro" id="IPR039612">
    <property type="entry name" value="VQ_5/9/14"/>
</dbReference>
<dbReference type="PRINTS" id="PR01217">
    <property type="entry name" value="PRICHEXTENSN"/>
</dbReference>
<evidence type="ECO:0000313" key="4">
    <source>
        <dbReference type="EnsemblPlants" id="Ma02_p19810.1"/>
    </source>
</evidence>
<feature type="compositionally biased region" description="Polar residues" evidence="1">
    <location>
        <begin position="63"/>
        <end position="73"/>
    </location>
</feature>
<reference evidence="4" key="2">
    <citation type="submission" date="2021-05" db="UniProtKB">
        <authorList>
            <consortium name="EnsemblPlants"/>
        </authorList>
    </citation>
    <scope>IDENTIFICATION</scope>
    <source>
        <strain evidence="4">subsp. malaccensis</strain>
    </source>
</reference>
<dbReference type="Pfam" id="PF05678">
    <property type="entry name" value="VQ"/>
    <property type="match status" value="1"/>
</dbReference>
<feature type="region of interest" description="Disordered" evidence="1">
    <location>
        <begin position="242"/>
        <end position="265"/>
    </location>
</feature>
<reference evidence="3" key="1">
    <citation type="submission" date="2021-03" db="EMBL/GenBank/DDBJ databases">
        <authorList>
            <consortium name="Genoscope - CEA"/>
            <person name="William W."/>
        </authorList>
    </citation>
    <scope>NUCLEOTIDE SEQUENCE</scope>
    <source>
        <strain evidence="3">Doubled-haploid Pahang</strain>
    </source>
</reference>
<feature type="compositionally biased region" description="Pro residues" evidence="1">
    <location>
        <begin position="77"/>
        <end position="94"/>
    </location>
</feature>
<evidence type="ECO:0000313" key="5">
    <source>
        <dbReference type="Proteomes" id="UP000012960"/>
    </source>
</evidence>
<accession>A0A804I4N8</accession>
<feature type="compositionally biased region" description="Pro residues" evidence="1">
    <location>
        <begin position="242"/>
        <end position="258"/>
    </location>
</feature>
<evidence type="ECO:0000259" key="2">
    <source>
        <dbReference type="Pfam" id="PF05678"/>
    </source>
</evidence>
<dbReference type="OrthoDB" id="783585at2759"/>
<feature type="region of interest" description="Disordered" evidence="1">
    <location>
        <begin position="1"/>
        <end position="114"/>
    </location>
</feature>
<dbReference type="EnsemblPlants" id="Ma02_t19810.1">
    <property type="protein sequence ID" value="Ma02_p19810.1"/>
    <property type="gene ID" value="Ma02_g19810"/>
</dbReference>
<protein>
    <submittedName>
        <fullName evidence="3">(wild Malaysian banana) hypothetical protein</fullName>
    </submittedName>
</protein>
<dbReference type="Gramene" id="Ma02_t19810.1">
    <property type="protein sequence ID" value="Ma02_p19810.1"/>
    <property type="gene ID" value="Ma02_g19810"/>
</dbReference>
<evidence type="ECO:0000313" key="3">
    <source>
        <dbReference type="EMBL" id="CAG1862565.1"/>
    </source>
</evidence>
<evidence type="ECO:0000256" key="1">
    <source>
        <dbReference type="SAM" id="MobiDB-lite"/>
    </source>
</evidence>
<proteinExistence type="predicted"/>
<organism evidence="4 5">
    <name type="scientific">Musa acuminata subsp. malaccensis</name>
    <name type="common">Wild banana</name>
    <name type="synonym">Musa malaccensis</name>
    <dbReference type="NCBI Taxonomy" id="214687"/>
    <lineage>
        <taxon>Eukaryota</taxon>
        <taxon>Viridiplantae</taxon>
        <taxon>Streptophyta</taxon>
        <taxon>Embryophyta</taxon>
        <taxon>Tracheophyta</taxon>
        <taxon>Spermatophyta</taxon>
        <taxon>Magnoliopsida</taxon>
        <taxon>Liliopsida</taxon>
        <taxon>Zingiberales</taxon>
        <taxon>Musaceae</taxon>
        <taxon>Musa</taxon>
    </lineage>
</organism>
<feature type="region of interest" description="Disordered" evidence="1">
    <location>
        <begin position="159"/>
        <end position="182"/>
    </location>
</feature>